<comment type="caution">
    <text evidence="2">The sequence shown here is derived from an EMBL/GenBank/DDBJ whole genome shotgun (WGS) entry which is preliminary data.</text>
</comment>
<dbReference type="InterPro" id="IPR010427">
    <property type="entry name" value="DUF1023"/>
</dbReference>
<proteinExistence type="predicted"/>
<feature type="domain" description="DUF1023" evidence="1">
    <location>
        <begin position="321"/>
        <end position="487"/>
    </location>
</feature>
<evidence type="ECO:0000313" key="2">
    <source>
        <dbReference type="EMBL" id="MDI3390412.1"/>
    </source>
</evidence>
<dbReference type="EMBL" id="JASCIR010000048">
    <property type="protein sequence ID" value="MDI3390412.1"/>
    <property type="molecule type" value="Genomic_DNA"/>
</dbReference>
<gene>
    <name evidence="2" type="ORF">QIS99_30095</name>
</gene>
<keyword evidence="2" id="KW-0378">Hydrolase</keyword>
<reference evidence="2 3" key="1">
    <citation type="submission" date="2023-05" db="EMBL/GenBank/DDBJ databases">
        <title>Draft genome sequence of Streptomyces sp. B-S-A8 isolated from a cave soil in Thailand.</title>
        <authorList>
            <person name="Chamroensaksri N."/>
            <person name="Muangham S."/>
        </authorList>
    </citation>
    <scope>NUCLEOTIDE SEQUENCE [LARGE SCALE GENOMIC DNA]</scope>
    <source>
        <strain evidence="2 3">B-S-A8</strain>
    </source>
</reference>
<dbReference type="Pfam" id="PF06259">
    <property type="entry name" value="Abhydrolase_8"/>
    <property type="match status" value="1"/>
</dbReference>
<accession>A0ABT6S173</accession>
<dbReference type="Proteomes" id="UP001224661">
    <property type="component" value="Unassembled WGS sequence"/>
</dbReference>
<evidence type="ECO:0000313" key="3">
    <source>
        <dbReference type="Proteomes" id="UP001224661"/>
    </source>
</evidence>
<evidence type="ECO:0000259" key="1">
    <source>
        <dbReference type="Pfam" id="PF06259"/>
    </source>
</evidence>
<keyword evidence="3" id="KW-1185">Reference proteome</keyword>
<sequence>MVSLSELRDLEIRELAEAARGWGDISNRAYAARDKVKDDIAKNLDATQEGLASMAAIARLGRLIRNYQYIHVECGLIQASLNGLAQELAAPQKRLVQALADAASRGFKVHDDGSVSYPAAGEATNGRQPVGDTATGSSGLLGRGLSSAVSGLNPNPNAAPAQNIANEIATALSHAAEVDTQYSTALRRLKAEPGLDVTSATWGDVSGDSAAVHRAADDALKSAIPTGESPTERRQWWEGLSSADRATYMALYPETIGNLDGIPATARDEANRTYLPQLMGKLELQGDEDSRTKLDGLRVIQDKLNSTSQPPMFLLGIGDEGNGRAIVAYGNPDTSKNVSAYIPGLGTNLDEDFANNDLKRARDTAALAQEVNPSSASIVWLGYDAPQSADVMSAGDAERGAPAYNSFMAGLSATNENSDPHVTAIGHSYGSRTLGAATQQPGGIPGADDIILVGSPATGADHAEELGVGKEHVWVGAAKNDVVTKLPAPDELAFGLPGVLAAYNGLGDDLWFGRDPASEEFGANRFRTDDGPSLFVDAWLDGKLIDPEAHSNYFDPDKDQLSAENIAAIVAGEPGKVIPEARR</sequence>
<dbReference type="RefSeq" id="WP_282516897.1">
    <property type="nucleotide sequence ID" value="NZ_JASCIR010000048.1"/>
</dbReference>
<dbReference type="GO" id="GO:0016787">
    <property type="term" value="F:hydrolase activity"/>
    <property type="evidence" value="ECO:0007669"/>
    <property type="project" value="UniProtKB-KW"/>
</dbReference>
<protein>
    <submittedName>
        <fullName evidence="2">Alpha/beta hydrolase</fullName>
    </submittedName>
</protein>
<organism evidence="2 3">
    <name type="scientific">Streptomyces solicavernae</name>
    <dbReference type="NCBI Taxonomy" id="3043614"/>
    <lineage>
        <taxon>Bacteria</taxon>
        <taxon>Bacillati</taxon>
        <taxon>Actinomycetota</taxon>
        <taxon>Actinomycetes</taxon>
        <taxon>Kitasatosporales</taxon>
        <taxon>Streptomycetaceae</taxon>
        <taxon>Streptomyces</taxon>
    </lineage>
</organism>
<name>A0ABT6S173_9ACTN</name>